<keyword evidence="5" id="KW-0997">Cell inner membrane</keyword>
<evidence type="ECO:0000256" key="3">
    <source>
        <dbReference type="ARBA" id="ARBA00022448"/>
    </source>
</evidence>
<feature type="domain" description="ABC transmembrane type-2" evidence="10">
    <location>
        <begin position="71"/>
        <end position="292"/>
    </location>
</feature>
<evidence type="ECO:0000256" key="4">
    <source>
        <dbReference type="ARBA" id="ARBA00022475"/>
    </source>
</evidence>
<feature type="transmembrane region" description="Helical" evidence="9">
    <location>
        <begin position="270"/>
        <end position="290"/>
    </location>
</feature>
<keyword evidence="7 9" id="KW-1133">Transmembrane helix</keyword>
<sequence length="299" mass="32934">MTAGEPVEDAQGRLPAEVGRSLADIARSNGLRQVGGRPRLGAYVSALVERRHFVWVLSRSQAYAQNQDSYLGQAWNILNPLINGAVYLAVFGLVLRTDRGVDNFIAYLLVGIFIFQFMQRTLTMGSKAVTSKLGLVNSLQFPRALLPISVVLTELIVLLPTVAVLLVLMPITGEPITLWWLALPGAVGLMYLFGTGAAFILARLVVEVRDLANLVPFVMRAMLYFSGVFFSISSYTSGFLGAVLEYQPFAVYIQLVRTCVMVEADPSWQLWTAGAVWAVLTLLVGFVYFWRAEAKYGRG</sequence>
<comment type="similarity">
    <text evidence="2 9">Belongs to the ABC-2 integral membrane protein family.</text>
</comment>
<evidence type="ECO:0000256" key="1">
    <source>
        <dbReference type="ARBA" id="ARBA00004429"/>
    </source>
</evidence>
<keyword evidence="6 9" id="KW-0812">Transmembrane</keyword>
<reference evidence="11 12" key="1">
    <citation type="submission" date="2023-08" db="EMBL/GenBank/DDBJ databases">
        <title>Nocardioides seae sp. nov., a bacterium isolated from a soil.</title>
        <authorList>
            <person name="Wang X."/>
        </authorList>
    </citation>
    <scope>NUCLEOTIDE SEQUENCE [LARGE SCALE GENOMIC DNA]</scope>
    <source>
        <strain evidence="11 12">YZH12</strain>
    </source>
</reference>
<comment type="subcellular location">
    <subcellularLocation>
        <location evidence="1">Cell inner membrane</location>
        <topology evidence="1">Multi-pass membrane protein</topology>
    </subcellularLocation>
    <subcellularLocation>
        <location evidence="9">Cell membrane</location>
        <topology evidence="9">Multi-pass membrane protein</topology>
    </subcellularLocation>
</comment>
<dbReference type="Proteomes" id="UP001268542">
    <property type="component" value="Unassembled WGS sequence"/>
</dbReference>
<evidence type="ECO:0000256" key="2">
    <source>
        <dbReference type="ARBA" id="ARBA00007783"/>
    </source>
</evidence>
<evidence type="ECO:0000313" key="12">
    <source>
        <dbReference type="Proteomes" id="UP001268542"/>
    </source>
</evidence>
<evidence type="ECO:0000256" key="5">
    <source>
        <dbReference type="ARBA" id="ARBA00022519"/>
    </source>
</evidence>
<feature type="transmembrane region" description="Helical" evidence="9">
    <location>
        <begin position="144"/>
        <end position="171"/>
    </location>
</feature>
<proteinExistence type="inferred from homology"/>
<dbReference type="PANTHER" id="PTHR30413">
    <property type="entry name" value="INNER MEMBRANE TRANSPORT PERMEASE"/>
    <property type="match status" value="1"/>
</dbReference>
<comment type="caution">
    <text evidence="9">Lacks conserved residue(s) required for the propagation of feature annotation.</text>
</comment>
<evidence type="ECO:0000256" key="7">
    <source>
        <dbReference type="ARBA" id="ARBA00022989"/>
    </source>
</evidence>
<keyword evidence="12" id="KW-1185">Reference proteome</keyword>
<keyword evidence="3 9" id="KW-0813">Transport</keyword>
<gene>
    <name evidence="11" type="ORF">RDV89_12860</name>
</gene>
<accession>A0ABU3PXK0</accession>
<dbReference type="PROSITE" id="PS51012">
    <property type="entry name" value="ABC_TM2"/>
    <property type="match status" value="1"/>
</dbReference>
<feature type="transmembrane region" description="Helical" evidence="9">
    <location>
        <begin position="223"/>
        <end position="244"/>
    </location>
</feature>
<dbReference type="RefSeq" id="WP_315733451.1">
    <property type="nucleotide sequence ID" value="NZ_JAVYII010000005.1"/>
</dbReference>
<evidence type="ECO:0000259" key="10">
    <source>
        <dbReference type="PROSITE" id="PS51012"/>
    </source>
</evidence>
<evidence type="ECO:0000256" key="6">
    <source>
        <dbReference type="ARBA" id="ARBA00022692"/>
    </source>
</evidence>
<keyword evidence="8 9" id="KW-0472">Membrane</keyword>
<evidence type="ECO:0000256" key="8">
    <source>
        <dbReference type="ARBA" id="ARBA00023136"/>
    </source>
</evidence>
<evidence type="ECO:0000256" key="9">
    <source>
        <dbReference type="RuleBase" id="RU361157"/>
    </source>
</evidence>
<evidence type="ECO:0000313" key="11">
    <source>
        <dbReference type="EMBL" id="MDT9593965.1"/>
    </source>
</evidence>
<dbReference type="InterPro" id="IPR013525">
    <property type="entry name" value="ABC2_TM"/>
</dbReference>
<comment type="caution">
    <text evidence="11">The sequence shown here is derived from an EMBL/GenBank/DDBJ whole genome shotgun (WGS) entry which is preliminary data.</text>
</comment>
<name>A0ABU3PXK0_9ACTN</name>
<feature type="transmembrane region" description="Helical" evidence="9">
    <location>
        <begin position="177"/>
        <end position="202"/>
    </location>
</feature>
<dbReference type="EMBL" id="JAVYII010000005">
    <property type="protein sequence ID" value="MDT9593965.1"/>
    <property type="molecule type" value="Genomic_DNA"/>
</dbReference>
<dbReference type="PANTHER" id="PTHR30413:SF8">
    <property type="entry name" value="TRANSPORT PERMEASE PROTEIN"/>
    <property type="match status" value="1"/>
</dbReference>
<protein>
    <recommendedName>
        <fullName evidence="9">Transport permease protein</fullName>
    </recommendedName>
</protein>
<keyword evidence="4 9" id="KW-1003">Cell membrane</keyword>
<dbReference type="InterPro" id="IPR047817">
    <property type="entry name" value="ABC2_TM_bact-type"/>
</dbReference>
<dbReference type="Pfam" id="PF01061">
    <property type="entry name" value="ABC2_membrane"/>
    <property type="match status" value="1"/>
</dbReference>
<feature type="transmembrane region" description="Helical" evidence="9">
    <location>
        <begin position="104"/>
        <end position="123"/>
    </location>
</feature>
<organism evidence="11 12">
    <name type="scientific">Nocardioides imazamoxiresistens</name>
    <dbReference type="NCBI Taxonomy" id="3231893"/>
    <lineage>
        <taxon>Bacteria</taxon>
        <taxon>Bacillati</taxon>
        <taxon>Actinomycetota</taxon>
        <taxon>Actinomycetes</taxon>
        <taxon>Propionibacteriales</taxon>
        <taxon>Nocardioidaceae</taxon>
        <taxon>Nocardioides</taxon>
    </lineage>
</organism>